<evidence type="ECO:0008006" key="4">
    <source>
        <dbReference type="Google" id="ProtNLM"/>
    </source>
</evidence>
<keyword evidence="1" id="KW-0812">Transmembrane</keyword>
<sequence>MKVSMWITIILIVILIFGIYWFFNQSEKEINIVKVTNETFQHEVLESQSPVVVIFCSNELWNRKSAPWSLKKPTPIILAIKGIIKEGQYIGKVKFRGYIVPDGSYNQTTKYFDKDSLCKEINIKWLPTVIMFENDSIIEKFEGGGCTAEESKGQIEQELQRILR</sequence>
<proteinExistence type="predicted"/>
<keyword evidence="1" id="KW-0472">Membrane</keyword>
<organism evidence="2 3">
    <name type="scientific">candidate division TA06 bacterium</name>
    <dbReference type="NCBI Taxonomy" id="2250710"/>
    <lineage>
        <taxon>Bacteria</taxon>
        <taxon>Bacteria division TA06</taxon>
    </lineage>
</organism>
<dbReference type="InterPro" id="IPR036249">
    <property type="entry name" value="Thioredoxin-like_sf"/>
</dbReference>
<dbReference type="AlphaFoldDB" id="A0A660SNQ0"/>
<dbReference type="EMBL" id="QNBD01000026">
    <property type="protein sequence ID" value="RKX72369.1"/>
    <property type="molecule type" value="Genomic_DNA"/>
</dbReference>
<feature type="transmembrane region" description="Helical" evidence="1">
    <location>
        <begin position="6"/>
        <end position="23"/>
    </location>
</feature>
<dbReference type="SUPFAM" id="SSF52833">
    <property type="entry name" value="Thioredoxin-like"/>
    <property type="match status" value="1"/>
</dbReference>
<evidence type="ECO:0000313" key="3">
    <source>
        <dbReference type="Proteomes" id="UP000271125"/>
    </source>
</evidence>
<dbReference type="Gene3D" id="3.40.30.10">
    <property type="entry name" value="Glutaredoxin"/>
    <property type="match status" value="1"/>
</dbReference>
<dbReference type="Proteomes" id="UP000271125">
    <property type="component" value="Unassembled WGS sequence"/>
</dbReference>
<comment type="caution">
    <text evidence="2">The sequence shown here is derived from an EMBL/GenBank/DDBJ whole genome shotgun (WGS) entry which is preliminary data.</text>
</comment>
<evidence type="ECO:0000313" key="2">
    <source>
        <dbReference type="EMBL" id="RKX72369.1"/>
    </source>
</evidence>
<name>A0A660SNQ0_UNCT6</name>
<gene>
    <name evidence="2" type="ORF">DRP43_00955</name>
</gene>
<accession>A0A660SNQ0</accession>
<reference evidence="2 3" key="1">
    <citation type="submission" date="2018-06" db="EMBL/GenBank/DDBJ databases">
        <title>Extensive metabolic versatility and redundancy in microbially diverse, dynamic hydrothermal sediments.</title>
        <authorList>
            <person name="Dombrowski N."/>
            <person name="Teske A."/>
            <person name="Baker B.J."/>
        </authorList>
    </citation>
    <scope>NUCLEOTIDE SEQUENCE [LARGE SCALE GENOMIC DNA]</scope>
    <source>
        <strain evidence="2">B10_G13</strain>
    </source>
</reference>
<protein>
    <recommendedName>
        <fullName evidence="4">Thioredoxin domain-containing protein</fullName>
    </recommendedName>
</protein>
<evidence type="ECO:0000256" key="1">
    <source>
        <dbReference type="SAM" id="Phobius"/>
    </source>
</evidence>
<keyword evidence="1" id="KW-1133">Transmembrane helix</keyword>